<dbReference type="InterPro" id="IPR034660">
    <property type="entry name" value="DinB/YfiT-like"/>
</dbReference>
<dbReference type="Pfam" id="PF12867">
    <property type="entry name" value="DinB_2"/>
    <property type="match status" value="1"/>
</dbReference>
<evidence type="ECO:0000313" key="2">
    <source>
        <dbReference type="EMBL" id="SKB36460.1"/>
    </source>
</evidence>
<dbReference type="Proteomes" id="UP000190150">
    <property type="component" value="Unassembled WGS sequence"/>
</dbReference>
<dbReference type="STRING" id="1513896.SAMN05660841_00035"/>
<dbReference type="OrthoDB" id="1524454at2"/>
<name>A0A1T5ANQ2_9SPHI</name>
<gene>
    <name evidence="2" type="ORF">SAMN05660841_00035</name>
</gene>
<reference evidence="3" key="1">
    <citation type="submission" date="2017-02" db="EMBL/GenBank/DDBJ databases">
        <authorList>
            <person name="Varghese N."/>
            <person name="Submissions S."/>
        </authorList>
    </citation>
    <scope>NUCLEOTIDE SEQUENCE [LARGE SCALE GENOMIC DNA]</scope>
    <source>
        <strain evidence="3">DSM 24091</strain>
    </source>
</reference>
<dbReference type="EMBL" id="FUZF01000001">
    <property type="protein sequence ID" value="SKB36460.1"/>
    <property type="molecule type" value="Genomic_DNA"/>
</dbReference>
<dbReference type="RefSeq" id="WP_079640404.1">
    <property type="nucleotide sequence ID" value="NZ_FUZF01000001.1"/>
</dbReference>
<dbReference type="InterPro" id="IPR024775">
    <property type="entry name" value="DinB-like"/>
</dbReference>
<feature type="domain" description="DinB-like" evidence="1">
    <location>
        <begin position="21"/>
        <end position="172"/>
    </location>
</feature>
<accession>A0A1T5ANQ2</accession>
<dbReference type="SUPFAM" id="SSF109854">
    <property type="entry name" value="DinB/YfiT-like putative metalloenzymes"/>
    <property type="match status" value="1"/>
</dbReference>
<dbReference type="Gene3D" id="1.20.120.450">
    <property type="entry name" value="dinb family like domain"/>
    <property type="match status" value="1"/>
</dbReference>
<proteinExistence type="predicted"/>
<sequence length="181" mass="21168">MKASELINELIEQTEKHQAIVEGFKKMNVAQLQYKQSPESWSILECIEHLNRYGDFYIPELSKRIEASKHKQSTQFKPGILGDYFARIMLPREGGKKIKTFQSMDPRGSELEIDVLERFLGHISHLLLLLEKSRNTDLTKVKTAISITRWIKLRLGDTFRVVVYHNFRHIVQCQNILETLK</sequence>
<keyword evidence="3" id="KW-1185">Reference proteome</keyword>
<protein>
    <submittedName>
        <fullName evidence="2">DinB superfamily protein</fullName>
    </submittedName>
</protein>
<evidence type="ECO:0000259" key="1">
    <source>
        <dbReference type="Pfam" id="PF12867"/>
    </source>
</evidence>
<evidence type="ECO:0000313" key="3">
    <source>
        <dbReference type="Proteomes" id="UP000190150"/>
    </source>
</evidence>
<dbReference type="AlphaFoldDB" id="A0A1T5ANQ2"/>
<organism evidence="2 3">
    <name type="scientific">Sphingobacterium nematocida</name>
    <dbReference type="NCBI Taxonomy" id="1513896"/>
    <lineage>
        <taxon>Bacteria</taxon>
        <taxon>Pseudomonadati</taxon>
        <taxon>Bacteroidota</taxon>
        <taxon>Sphingobacteriia</taxon>
        <taxon>Sphingobacteriales</taxon>
        <taxon>Sphingobacteriaceae</taxon>
        <taxon>Sphingobacterium</taxon>
    </lineage>
</organism>